<proteinExistence type="predicted"/>
<name>A0A4U9REE0_HATHI</name>
<dbReference type="AlphaFoldDB" id="A0A4U9REE0"/>
<dbReference type="KEGG" id="hhw:NCTC503_01557"/>
<dbReference type="RefSeq" id="WP_171012015.1">
    <property type="nucleotide sequence ID" value="NZ_CBCRUQ010000032.1"/>
</dbReference>
<sequence>MQKNFPKGEYEKAVEKAKHLLGKGIGFIEVTNETGLSGEDITKIQNKIIQKKND</sequence>
<reference evidence="1 2" key="1">
    <citation type="submission" date="2019-05" db="EMBL/GenBank/DDBJ databases">
        <authorList>
            <consortium name="Pathogen Informatics"/>
        </authorList>
    </citation>
    <scope>NUCLEOTIDE SEQUENCE [LARGE SCALE GENOMIC DNA]</scope>
    <source>
        <strain evidence="1 2">NCTC503</strain>
    </source>
</reference>
<protein>
    <submittedName>
        <fullName evidence="1">Uncharacterized protein</fullName>
    </submittedName>
</protein>
<evidence type="ECO:0000313" key="2">
    <source>
        <dbReference type="Proteomes" id="UP000308489"/>
    </source>
</evidence>
<accession>A0A4U9REE0</accession>
<evidence type="ECO:0000313" key="1">
    <source>
        <dbReference type="EMBL" id="VTQ90205.1"/>
    </source>
</evidence>
<dbReference type="Proteomes" id="UP000308489">
    <property type="component" value="Chromosome 1"/>
</dbReference>
<dbReference type="EMBL" id="LR590481">
    <property type="protein sequence ID" value="VTQ90205.1"/>
    <property type="molecule type" value="Genomic_DNA"/>
</dbReference>
<gene>
    <name evidence="1" type="ORF">NCTC503_01557</name>
</gene>
<organism evidence="1 2">
    <name type="scientific">Hathewaya histolytica</name>
    <name type="common">Clostridium histolyticum</name>
    <dbReference type="NCBI Taxonomy" id="1498"/>
    <lineage>
        <taxon>Bacteria</taxon>
        <taxon>Bacillati</taxon>
        <taxon>Bacillota</taxon>
        <taxon>Clostridia</taxon>
        <taxon>Eubacteriales</taxon>
        <taxon>Clostridiaceae</taxon>
        <taxon>Hathewaya</taxon>
    </lineage>
</organism>
<keyword evidence="2" id="KW-1185">Reference proteome</keyword>